<dbReference type="AlphaFoldDB" id="A0A9P6R3R3"/>
<dbReference type="SUPFAM" id="SSF81585">
    <property type="entry name" value="PsbU/PolX domain-like"/>
    <property type="match status" value="1"/>
</dbReference>
<accession>A0A9P6R3R3</accession>
<name>A0A9P6R3R3_9FUNG</name>
<sequence length="361" mass="40497">ANGLCILQEPSPRSLAPSNHFPTLTLGVLERDKHTILEDSDEAPGIVLVRIPFFFLHLYNTVIELVRSRLGLAFLHDGVEDREWGFLGRMIAEYEAPLTNLLIGDGREAATLGEIYQGAIGRAETLGHIVKLKKLLVVKAADRFPESGGLTVGDQERDWRSGLVIKNANGAQFGDICVYREKADDNNDIILCVLQAKKLRGPLSVATIQSEHEKNTRTIGQLPDGSMLEQEGIKRVHIITVFITTADLTDGAFQQLRGSFPNNCLLIYRGNFTKFFSDAFNISAALAISKDLNWNFAIRETLKRKNKLGDKEVDQILENMPYRSYDDLIQKVPGMGSKNLDKEMGFLLYQDVQPEKRRRLE</sequence>
<keyword evidence="2" id="KW-1185">Reference proteome</keyword>
<evidence type="ECO:0000313" key="2">
    <source>
        <dbReference type="Proteomes" id="UP000823405"/>
    </source>
</evidence>
<gene>
    <name evidence="1" type="ORF">BGZ97_012472</name>
</gene>
<proteinExistence type="predicted"/>
<protein>
    <submittedName>
        <fullName evidence="1">Uncharacterized protein</fullName>
    </submittedName>
</protein>
<organism evidence="1 2">
    <name type="scientific">Linnemannia gamsii</name>
    <dbReference type="NCBI Taxonomy" id="64522"/>
    <lineage>
        <taxon>Eukaryota</taxon>
        <taxon>Fungi</taxon>
        <taxon>Fungi incertae sedis</taxon>
        <taxon>Mucoromycota</taxon>
        <taxon>Mortierellomycotina</taxon>
        <taxon>Mortierellomycetes</taxon>
        <taxon>Mortierellales</taxon>
        <taxon>Mortierellaceae</taxon>
        <taxon>Linnemannia</taxon>
    </lineage>
</organism>
<dbReference type="EMBL" id="JAAAIN010000820">
    <property type="protein sequence ID" value="KAG0310578.1"/>
    <property type="molecule type" value="Genomic_DNA"/>
</dbReference>
<evidence type="ECO:0000313" key="1">
    <source>
        <dbReference type="EMBL" id="KAG0310578.1"/>
    </source>
</evidence>
<dbReference type="Proteomes" id="UP000823405">
    <property type="component" value="Unassembled WGS sequence"/>
</dbReference>
<feature type="non-terminal residue" evidence="1">
    <location>
        <position position="1"/>
    </location>
</feature>
<comment type="caution">
    <text evidence="1">The sequence shown here is derived from an EMBL/GenBank/DDBJ whole genome shotgun (WGS) entry which is preliminary data.</text>
</comment>
<dbReference type="OrthoDB" id="2315391at2759"/>
<reference evidence="1" key="1">
    <citation type="journal article" date="2020" name="Fungal Divers.">
        <title>Resolving the Mortierellaceae phylogeny through synthesis of multi-gene phylogenetics and phylogenomics.</title>
        <authorList>
            <person name="Vandepol N."/>
            <person name="Liber J."/>
            <person name="Desiro A."/>
            <person name="Na H."/>
            <person name="Kennedy M."/>
            <person name="Barry K."/>
            <person name="Grigoriev I.V."/>
            <person name="Miller A.N."/>
            <person name="O'Donnell K."/>
            <person name="Stajich J.E."/>
            <person name="Bonito G."/>
        </authorList>
    </citation>
    <scope>NUCLEOTIDE SEQUENCE</scope>
    <source>
        <strain evidence="1">NVP60</strain>
    </source>
</reference>